<keyword evidence="2" id="KW-0472">Membrane</keyword>
<sequence length="75" mass="8085">MALGQRSNEDGDANGPANDNHAPEPGLLDAVSLTDEENIADLVRRTERTAIWVILGMGGWLMLVPAIYLVLTRGI</sequence>
<accession>A0A3M9X1K4</accession>
<protein>
    <submittedName>
        <fullName evidence="3">Uncharacterized protein</fullName>
    </submittedName>
</protein>
<keyword evidence="2" id="KW-0812">Transmembrane</keyword>
<feature type="transmembrane region" description="Helical" evidence="2">
    <location>
        <begin position="50"/>
        <end position="71"/>
    </location>
</feature>
<reference evidence="3 4" key="1">
    <citation type="journal article" date="2018" name="Mol. Plant Microbe Interact.">
        <title>Taxonomically Different Co-Microsymbionts of a Relict Legume, Oxytropis popoviana, Have Complementary Sets of Symbiotic Genes and Together Increase the Efficiency of Plant Nodulation.</title>
        <authorList>
            <person name="Safronova V."/>
            <person name="Belimov A."/>
            <person name="Sazanova A."/>
            <person name="Chirak E."/>
            <person name="Verkhozina A."/>
            <person name="Kuznetsova I."/>
            <person name="Andronov E."/>
            <person name="Puhalsky J."/>
            <person name="Tikhonovich I."/>
        </authorList>
    </citation>
    <scope>NUCLEOTIDE SEQUENCE [LARGE SCALE GENOMIC DNA]</scope>
    <source>
        <strain evidence="3 4">Opo-235</strain>
    </source>
</reference>
<dbReference type="EMBL" id="QKOD01000020">
    <property type="protein sequence ID" value="RNJ41400.1"/>
    <property type="molecule type" value="Genomic_DNA"/>
</dbReference>
<proteinExistence type="predicted"/>
<feature type="region of interest" description="Disordered" evidence="1">
    <location>
        <begin position="1"/>
        <end position="27"/>
    </location>
</feature>
<dbReference type="Proteomes" id="UP000275436">
    <property type="component" value="Unassembled WGS sequence"/>
</dbReference>
<comment type="caution">
    <text evidence="3">The sequence shown here is derived from an EMBL/GenBank/DDBJ whole genome shotgun (WGS) entry which is preliminary data.</text>
</comment>
<evidence type="ECO:0000313" key="3">
    <source>
        <dbReference type="EMBL" id="RNJ41400.1"/>
    </source>
</evidence>
<gene>
    <name evidence="3" type="ORF">DNR46_34250</name>
</gene>
<organism evidence="3 4">
    <name type="scientific">Mesorhizobium japonicum</name>
    <dbReference type="NCBI Taxonomy" id="2066070"/>
    <lineage>
        <taxon>Bacteria</taxon>
        <taxon>Pseudomonadati</taxon>
        <taxon>Pseudomonadota</taxon>
        <taxon>Alphaproteobacteria</taxon>
        <taxon>Hyphomicrobiales</taxon>
        <taxon>Phyllobacteriaceae</taxon>
        <taxon>Mesorhizobium</taxon>
    </lineage>
</organism>
<evidence type="ECO:0000256" key="1">
    <source>
        <dbReference type="SAM" id="MobiDB-lite"/>
    </source>
</evidence>
<keyword evidence="2" id="KW-1133">Transmembrane helix</keyword>
<evidence type="ECO:0000256" key="2">
    <source>
        <dbReference type="SAM" id="Phobius"/>
    </source>
</evidence>
<name>A0A3M9X1K4_9HYPH</name>
<dbReference type="AlphaFoldDB" id="A0A3M9X1K4"/>
<evidence type="ECO:0000313" key="4">
    <source>
        <dbReference type="Proteomes" id="UP000275436"/>
    </source>
</evidence>